<dbReference type="EMBL" id="QRPV01000014">
    <property type="protein sequence ID" value="RHM42152.1"/>
    <property type="molecule type" value="Genomic_DNA"/>
</dbReference>
<name>A0A415QGL9_9BACT</name>
<evidence type="ECO:0000313" key="2">
    <source>
        <dbReference type="Proteomes" id="UP000286038"/>
    </source>
</evidence>
<protein>
    <submittedName>
        <fullName evidence="1">Uncharacterized protein</fullName>
    </submittedName>
</protein>
<sequence>MAIHSNLLPSKIYLQDYSGDYTRFIDAVYKVFEKDFVKYHPYFGKYRLGLKYHPKFQDRAYTFYHMTHKGDIESERIPDLRRCECMPWGKPTVEKTREYSLKFWEQERKDKHRICIRLATEDDVDYFFILEVRKTFVLPWTAFVAEHSHEVHKKEKEYNQWLEQLKNEMYTPDSLVQKIMDSLP</sequence>
<evidence type="ECO:0000313" key="1">
    <source>
        <dbReference type="EMBL" id="RHM42152.1"/>
    </source>
</evidence>
<accession>A0A415QGL9</accession>
<dbReference type="AlphaFoldDB" id="A0A415QGL9"/>
<dbReference type="RefSeq" id="WP_118450345.1">
    <property type="nucleotide sequence ID" value="NZ_CABJDM010000014.1"/>
</dbReference>
<reference evidence="1 2" key="1">
    <citation type="submission" date="2018-08" db="EMBL/GenBank/DDBJ databases">
        <title>A genome reference for cultivated species of the human gut microbiota.</title>
        <authorList>
            <person name="Zou Y."/>
            <person name="Xue W."/>
            <person name="Luo G."/>
        </authorList>
    </citation>
    <scope>NUCLEOTIDE SEQUENCE [LARGE SCALE GENOMIC DNA]</scope>
    <source>
        <strain evidence="1 2">AF34-33</strain>
    </source>
</reference>
<dbReference type="Proteomes" id="UP000286038">
    <property type="component" value="Unassembled WGS sequence"/>
</dbReference>
<organism evidence="1 2">
    <name type="scientific">Butyricimonas virosa</name>
    <dbReference type="NCBI Taxonomy" id="544645"/>
    <lineage>
        <taxon>Bacteria</taxon>
        <taxon>Pseudomonadati</taxon>
        <taxon>Bacteroidota</taxon>
        <taxon>Bacteroidia</taxon>
        <taxon>Bacteroidales</taxon>
        <taxon>Odoribacteraceae</taxon>
        <taxon>Butyricimonas</taxon>
    </lineage>
</organism>
<comment type="caution">
    <text evidence="1">The sequence shown here is derived from an EMBL/GenBank/DDBJ whole genome shotgun (WGS) entry which is preliminary data.</text>
</comment>
<proteinExistence type="predicted"/>
<gene>
    <name evidence="1" type="ORF">DWZ68_11850</name>
</gene>